<organism evidence="1 2">
    <name type="scientific">Paenibacillus woosongensis</name>
    <dbReference type="NCBI Taxonomy" id="307580"/>
    <lineage>
        <taxon>Bacteria</taxon>
        <taxon>Bacillati</taxon>
        <taxon>Bacillota</taxon>
        <taxon>Bacilli</taxon>
        <taxon>Bacillales</taxon>
        <taxon>Paenibacillaceae</taxon>
        <taxon>Paenibacillus</taxon>
    </lineage>
</organism>
<evidence type="ECO:0000313" key="1">
    <source>
        <dbReference type="EMBL" id="WHX47854.1"/>
    </source>
</evidence>
<dbReference type="Pfam" id="PF00702">
    <property type="entry name" value="Hydrolase"/>
    <property type="match status" value="1"/>
</dbReference>
<dbReference type="KEGG" id="pwn:QNH46_17135"/>
<dbReference type="EMBL" id="CP126084">
    <property type="protein sequence ID" value="WHX47854.1"/>
    <property type="molecule type" value="Genomic_DNA"/>
</dbReference>
<dbReference type="NCBIfam" id="TIGR01549">
    <property type="entry name" value="HAD-SF-IA-v1"/>
    <property type="match status" value="1"/>
</dbReference>
<keyword evidence="1" id="KW-0378">Hydrolase</keyword>
<dbReference type="InterPro" id="IPR023214">
    <property type="entry name" value="HAD_sf"/>
</dbReference>
<dbReference type="CDD" id="cd07505">
    <property type="entry name" value="HAD_BPGM-like"/>
    <property type="match status" value="1"/>
</dbReference>
<accession>A0AA95I4U1</accession>
<dbReference type="PANTHER" id="PTHR43434:SF1">
    <property type="entry name" value="PHOSPHOGLYCOLATE PHOSPHATASE"/>
    <property type="match status" value="1"/>
</dbReference>
<dbReference type="InterPro" id="IPR036412">
    <property type="entry name" value="HAD-like_sf"/>
</dbReference>
<evidence type="ECO:0000313" key="2">
    <source>
        <dbReference type="Proteomes" id="UP001177943"/>
    </source>
</evidence>
<dbReference type="PANTHER" id="PTHR43434">
    <property type="entry name" value="PHOSPHOGLYCOLATE PHOSPHATASE"/>
    <property type="match status" value="1"/>
</dbReference>
<dbReference type="Proteomes" id="UP001177943">
    <property type="component" value="Chromosome"/>
</dbReference>
<dbReference type="SFLD" id="SFLDS00003">
    <property type="entry name" value="Haloacid_Dehalogenase"/>
    <property type="match status" value="1"/>
</dbReference>
<dbReference type="AlphaFoldDB" id="A0AA95I4U1"/>
<sequence length="275" mass="29588">MPELIVNNGSYAINGILMDKDGTLLDFVSMWGSWSEHMLRHFGRQLVAELRQSGRARQLESGLEPGQELLFTESHLWGTVHGPDGAVIDYDRNGPLAMGTMGELFTLLTWRGYHSGLSWAKAKELAELSGRLAAAELERARPVRPIAGVLAFLEACHAQHIPLGVVTADDTLAAEKHLEWLGIRHLFGAVVGTDQVGRGKPFPDMLELACGKLSIDVQGAAVIGDTNGDMIMGQAAGARLCIGLHSKQAGAAELLPDADYIIGAYDELRLKGAAE</sequence>
<dbReference type="InterPro" id="IPR006439">
    <property type="entry name" value="HAD-SF_hydro_IA"/>
</dbReference>
<gene>
    <name evidence="1" type="ORF">QNH46_17135</name>
</gene>
<dbReference type="InterPro" id="IPR050155">
    <property type="entry name" value="HAD-like_hydrolase_sf"/>
</dbReference>
<dbReference type="RefSeq" id="WP_283925344.1">
    <property type="nucleotide sequence ID" value="NZ_CP126084.1"/>
</dbReference>
<dbReference type="SFLD" id="SFLDG01129">
    <property type="entry name" value="C1.5:_HAD__Beta-PGM__Phosphata"/>
    <property type="match status" value="1"/>
</dbReference>
<proteinExistence type="predicted"/>
<dbReference type="EC" id="3.-.-.-" evidence="1"/>
<dbReference type="SUPFAM" id="SSF56784">
    <property type="entry name" value="HAD-like"/>
    <property type="match status" value="1"/>
</dbReference>
<name>A0AA95I4U1_9BACL</name>
<dbReference type="GO" id="GO:0006281">
    <property type="term" value="P:DNA repair"/>
    <property type="evidence" value="ECO:0007669"/>
    <property type="project" value="TreeGrafter"/>
</dbReference>
<dbReference type="Gene3D" id="3.40.50.1000">
    <property type="entry name" value="HAD superfamily/HAD-like"/>
    <property type="match status" value="1"/>
</dbReference>
<reference evidence="1" key="1">
    <citation type="submission" date="2023-05" db="EMBL/GenBank/DDBJ databases">
        <title>Comparative genomics of Bacillaceae isolates and their secondary metabolite potential.</title>
        <authorList>
            <person name="Song L."/>
            <person name="Nielsen L.J."/>
            <person name="Mohite O."/>
            <person name="Xu X."/>
            <person name="Weber T."/>
            <person name="Kovacs A.T."/>
        </authorList>
    </citation>
    <scope>NUCLEOTIDE SEQUENCE</scope>
    <source>
        <strain evidence="1">B2_4</strain>
    </source>
</reference>
<dbReference type="GO" id="GO:0008967">
    <property type="term" value="F:phosphoglycolate phosphatase activity"/>
    <property type="evidence" value="ECO:0007669"/>
    <property type="project" value="TreeGrafter"/>
</dbReference>
<protein>
    <submittedName>
        <fullName evidence="1">HAD family hydrolase</fullName>
        <ecNumber evidence="1">3.-.-.-</ecNumber>
    </submittedName>
</protein>